<sequence length="354" mass="39517">MSETSDMHSQTQTRQLPLDMMRGVAALMVVAYHYTSRLGELYPQYGSAFTFGIGHVGVHVFFVISGYVIFMTLNKLRAAGLGVVDFAKARFYRLYPIFWVAVGVTFALVSQLTLPGREASWSDALLNLTMIPRLLGANFVDGVYWSLEVELIFYFWIAAIYFLVPPRLFPIALFVWVLLGKAVAVLAPQLSLFTAIRVLIIGDWVPLFALGISIYLFHNRRVGPRTLFLFALVFCVDAFTTLEPLESVVVIICAGLIYLFTSRWYSNFGAPSFRPLVWFGAISYPLYLVHQNIGYALILRLRDAGVHAPIALLTVISVVIALSSALTYGVEKPIMRWTRRDASRGPAVEPANGV</sequence>
<dbReference type="Proteomes" id="UP000029391">
    <property type="component" value="Unassembled WGS sequence"/>
</dbReference>
<organism evidence="3 4">
    <name type="scientific">Arenimonas composti TR7-09 = DSM 18010</name>
    <dbReference type="NCBI Taxonomy" id="1121013"/>
    <lineage>
        <taxon>Bacteria</taxon>
        <taxon>Pseudomonadati</taxon>
        <taxon>Pseudomonadota</taxon>
        <taxon>Gammaproteobacteria</taxon>
        <taxon>Lysobacterales</taxon>
        <taxon>Lysobacteraceae</taxon>
        <taxon>Arenimonas</taxon>
    </lineage>
</organism>
<feature type="transmembrane region" description="Helical" evidence="1">
    <location>
        <begin position="94"/>
        <end position="114"/>
    </location>
</feature>
<dbReference type="GO" id="GO:0000271">
    <property type="term" value="P:polysaccharide biosynthetic process"/>
    <property type="evidence" value="ECO:0007669"/>
    <property type="project" value="TreeGrafter"/>
</dbReference>
<reference evidence="3 4" key="1">
    <citation type="submission" date="2013-09" db="EMBL/GenBank/DDBJ databases">
        <title>Genome sequencing of Arenimonas composti.</title>
        <authorList>
            <person name="Chen F."/>
            <person name="Wang G."/>
        </authorList>
    </citation>
    <scope>NUCLEOTIDE SEQUENCE [LARGE SCALE GENOMIC DNA]</scope>
    <source>
        <strain evidence="3 4">TR7-09</strain>
    </source>
</reference>
<dbReference type="EMBL" id="AWXU01000005">
    <property type="protein sequence ID" value="KFN51444.1"/>
    <property type="molecule type" value="Genomic_DNA"/>
</dbReference>
<feature type="transmembrane region" description="Helical" evidence="1">
    <location>
        <begin position="143"/>
        <end position="164"/>
    </location>
</feature>
<feature type="transmembrane region" description="Helical" evidence="1">
    <location>
        <begin position="196"/>
        <end position="217"/>
    </location>
</feature>
<dbReference type="OrthoDB" id="9767863at2"/>
<dbReference type="eggNOG" id="COG1835">
    <property type="taxonomic scope" value="Bacteria"/>
</dbReference>
<dbReference type="InterPro" id="IPR050879">
    <property type="entry name" value="Acyltransferase_3"/>
</dbReference>
<dbReference type="RefSeq" id="WP_026816603.1">
    <property type="nucleotide sequence ID" value="NZ_AUFF01000002.1"/>
</dbReference>
<accession>A0A091BKZ2</accession>
<feature type="transmembrane region" description="Helical" evidence="1">
    <location>
        <begin position="310"/>
        <end position="330"/>
    </location>
</feature>
<evidence type="ECO:0000256" key="1">
    <source>
        <dbReference type="SAM" id="Phobius"/>
    </source>
</evidence>
<keyword evidence="1" id="KW-0812">Transmembrane</keyword>
<dbReference type="AlphaFoldDB" id="A0A091BKZ2"/>
<dbReference type="GO" id="GO:0016747">
    <property type="term" value="F:acyltransferase activity, transferring groups other than amino-acyl groups"/>
    <property type="evidence" value="ECO:0007669"/>
    <property type="project" value="InterPro"/>
</dbReference>
<feature type="domain" description="Acyltransferase 3" evidence="2">
    <location>
        <begin position="18"/>
        <end position="325"/>
    </location>
</feature>
<name>A0A091BKZ2_9GAMM</name>
<keyword evidence="1" id="KW-0472">Membrane</keyword>
<evidence type="ECO:0000313" key="3">
    <source>
        <dbReference type="EMBL" id="KFN51444.1"/>
    </source>
</evidence>
<evidence type="ECO:0000259" key="2">
    <source>
        <dbReference type="Pfam" id="PF01757"/>
    </source>
</evidence>
<gene>
    <name evidence="3" type="ORF">P873_02610</name>
</gene>
<dbReference type="PANTHER" id="PTHR23028">
    <property type="entry name" value="ACETYLTRANSFERASE"/>
    <property type="match status" value="1"/>
</dbReference>
<feature type="transmembrane region" description="Helical" evidence="1">
    <location>
        <begin position="171"/>
        <end position="190"/>
    </location>
</feature>
<dbReference type="PANTHER" id="PTHR23028:SF131">
    <property type="entry name" value="BLR2367 PROTEIN"/>
    <property type="match status" value="1"/>
</dbReference>
<keyword evidence="1" id="KW-1133">Transmembrane helix</keyword>
<dbReference type="STRING" id="1121013.GCA_000426365_01250"/>
<keyword evidence="4" id="KW-1185">Reference proteome</keyword>
<dbReference type="Pfam" id="PF01757">
    <property type="entry name" value="Acyl_transf_3"/>
    <property type="match status" value="1"/>
</dbReference>
<feature type="transmembrane region" description="Helical" evidence="1">
    <location>
        <begin position="277"/>
        <end position="298"/>
    </location>
</feature>
<feature type="transmembrane region" description="Helical" evidence="1">
    <location>
        <begin position="48"/>
        <end position="73"/>
    </location>
</feature>
<evidence type="ECO:0000313" key="4">
    <source>
        <dbReference type="Proteomes" id="UP000029391"/>
    </source>
</evidence>
<feature type="transmembrane region" description="Helical" evidence="1">
    <location>
        <begin position="226"/>
        <end position="242"/>
    </location>
</feature>
<dbReference type="InterPro" id="IPR002656">
    <property type="entry name" value="Acyl_transf_3_dom"/>
</dbReference>
<proteinExistence type="predicted"/>
<comment type="caution">
    <text evidence="3">The sequence shown here is derived from an EMBL/GenBank/DDBJ whole genome shotgun (WGS) entry which is preliminary data.</text>
</comment>
<protein>
    <recommendedName>
        <fullName evidence="2">Acyltransferase 3 domain-containing protein</fullName>
    </recommendedName>
</protein>
<dbReference type="GO" id="GO:0016020">
    <property type="term" value="C:membrane"/>
    <property type="evidence" value="ECO:0007669"/>
    <property type="project" value="TreeGrafter"/>
</dbReference>
<feature type="transmembrane region" description="Helical" evidence="1">
    <location>
        <begin position="20"/>
        <end position="36"/>
    </location>
</feature>
<feature type="transmembrane region" description="Helical" evidence="1">
    <location>
        <begin position="248"/>
        <end position="265"/>
    </location>
</feature>